<dbReference type="Pfam" id="PF02652">
    <property type="entry name" value="Lactate_perm"/>
    <property type="match status" value="1"/>
</dbReference>
<evidence type="ECO:0000256" key="8">
    <source>
        <dbReference type="RuleBase" id="RU365092"/>
    </source>
</evidence>
<evidence type="ECO:0000256" key="4">
    <source>
        <dbReference type="ARBA" id="ARBA00022475"/>
    </source>
</evidence>
<dbReference type="GO" id="GO:0015129">
    <property type="term" value="F:lactate transmembrane transporter activity"/>
    <property type="evidence" value="ECO:0007669"/>
    <property type="project" value="UniProtKB-UniRule"/>
</dbReference>
<evidence type="ECO:0000256" key="2">
    <source>
        <dbReference type="ARBA" id="ARBA00010100"/>
    </source>
</evidence>
<sequence>MSATAEDAAVKPEGGILVAWLPYVVLALTIVVWTLKPVKAAFAHFIIPVHWPGLDNVVMKVAPIVAKPTAFAAVWNWDYLPATGTAILVAAFISMFIIRMPFGTWLETLWETICELRYALLTIALVVAFGQLVNYSGMSASMALAFARMGRAFPFVAPILGWIGVFLTGSDTSSNLLFGGLQKITAEQLYLNPVLTIAANSSGGVMGKMISPQSISVGTSATGLVGQEGTLYRFTLKHSLFFLLIICIITYLQAYVFPGMIP</sequence>
<accession>A0A1B7LEG3</accession>
<organism evidence="9 10">
    <name type="scientific">Desulfotomaculum copahuensis</name>
    <dbReference type="NCBI Taxonomy" id="1838280"/>
    <lineage>
        <taxon>Bacteria</taxon>
        <taxon>Bacillati</taxon>
        <taxon>Bacillota</taxon>
        <taxon>Clostridia</taxon>
        <taxon>Eubacteriales</taxon>
        <taxon>Desulfotomaculaceae</taxon>
        <taxon>Desulfotomaculum</taxon>
    </lineage>
</organism>
<evidence type="ECO:0000256" key="5">
    <source>
        <dbReference type="ARBA" id="ARBA00022692"/>
    </source>
</evidence>
<evidence type="ECO:0000256" key="3">
    <source>
        <dbReference type="ARBA" id="ARBA00022448"/>
    </source>
</evidence>
<feature type="transmembrane region" description="Helical" evidence="8">
    <location>
        <begin position="240"/>
        <end position="261"/>
    </location>
</feature>
<dbReference type="PANTHER" id="PTHR30003">
    <property type="entry name" value="L-LACTATE PERMEASE"/>
    <property type="match status" value="1"/>
</dbReference>
<dbReference type="GO" id="GO:0005886">
    <property type="term" value="C:plasma membrane"/>
    <property type="evidence" value="ECO:0007669"/>
    <property type="project" value="UniProtKB-SubCell"/>
</dbReference>
<proteinExistence type="inferred from homology"/>
<dbReference type="STRING" id="1838280.A6M21_10605"/>
<feature type="transmembrane region" description="Helical" evidence="8">
    <location>
        <begin position="118"/>
        <end position="137"/>
    </location>
</feature>
<protein>
    <recommendedName>
        <fullName evidence="8">L-lactate permease</fullName>
    </recommendedName>
</protein>
<dbReference type="EMBL" id="LYVF01000163">
    <property type="protein sequence ID" value="OAT81651.1"/>
    <property type="molecule type" value="Genomic_DNA"/>
</dbReference>
<comment type="similarity">
    <text evidence="2 8">Belongs to the lactate permease family.</text>
</comment>
<feature type="transmembrane region" description="Helical" evidence="8">
    <location>
        <begin position="149"/>
        <end position="169"/>
    </location>
</feature>
<name>A0A1B7LEG3_9FIRM</name>
<dbReference type="AlphaFoldDB" id="A0A1B7LEG3"/>
<comment type="function">
    <text evidence="8">Uptake of L-lactate across the membrane. Can also transport D-lactate and glycolate.</text>
</comment>
<dbReference type="GO" id="GO:0015295">
    <property type="term" value="F:solute:proton symporter activity"/>
    <property type="evidence" value="ECO:0007669"/>
    <property type="project" value="TreeGrafter"/>
</dbReference>
<dbReference type="Proteomes" id="UP000078532">
    <property type="component" value="Unassembled WGS sequence"/>
</dbReference>
<dbReference type="InterPro" id="IPR003804">
    <property type="entry name" value="Lactate_perm"/>
</dbReference>
<feature type="transmembrane region" description="Helical" evidence="8">
    <location>
        <begin position="16"/>
        <end position="35"/>
    </location>
</feature>
<keyword evidence="4 8" id="KW-1003">Cell membrane</keyword>
<keyword evidence="6 8" id="KW-1133">Transmembrane helix</keyword>
<keyword evidence="10" id="KW-1185">Reference proteome</keyword>
<keyword evidence="5 8" id="KW-0812">Transmembrane</keyword>
<dbReference type="PANTHER" id="PTHR30003:SF0">
    <property type="entry name" value="GLYCOLATE PERMEASE GLCA-RELATED"/>
    <property type="match status" value="1"/>
</dbReference>
<evidence type="ECO:0000313" key="10">
    <source>
        <dbReference type="Proteomes" id="UP000078532"/>
    </source>
</evidence>
<evidence type="ECO:0000256" key="1">
    <source>
        <dbReference type="ARBA" id="ARBA00004651"/>
    </source>
</evidence>
<feature type="transmembrane region" description="Helical" evidence="8">
    <location>
        <begin position="79"/>
        <end position="98"/>
    </location>
</feature>
<comment type="caution">
    <text evidence="8">Lacks conserved residue(s) required for the propagation of feature annotation.</text>
</comment>
<keyword evidence="3 8" id="KW-0813">Transport</keyword>
<evidence type="ECO:0000313" key="9">
    <source>
        <dbReference type="EMBL" id="OAT81651.1"/>
    </source>
</evidence>
<evidence type="ECO:0000256" key="6">
    <source>
        <dbReference type="ARBA" id="ARBA00022989"/>
    </source>
</evidence>
<keyword evidence="7 8" id="KW-0472">Membrane</keyword>
<reference evidence="9 10" key="1">
    <citation type="submission" date="2016-04" db="EMBL/GenBank/DDBJ databases">
        <authorList>
            <person name="Evans L.H."/>
            <person name="Alamgir A."/>
            <person name="Owens N."/>
            <person name="Weber N.D."/>
            <person name="Virtaneva K."/>
            <person name="Barbian K."/>
            <person name="Babar A."/>
            <person name="Rosenke K."/>
        </authorList>
    </citation>
    <scope>NUCLEOTIDE SEQUENCE [LARGE SCALE GENOMIC DNA]</scope>
    <source>
        <strain evidence="9 10">LMa1</strain>
    </source>
</reference>
<comment type="caution">
    <text evidence="9">The sequence shown here is derived from an EMBL/GenBank/DDBJ whole genome shotgun (WGS) entry which is preliminary data.</text>
</comment>
<comment type="subcellular location">
    <subcellularLocation>
        <location evidence="1 8">Cell membrane</location>
        <topology evidence="1 8">Multi-pass membrane protein</topology>
    </subcellularLocation>
</comment>
<gene>
    <name evidence="9" type="ORF">A6M21_10605</name>
</gene>
<evidence type="ECO:0000256" key="7">
    <source>
        <dbReference type="ARBA" id="ARBA00023136"/>
    </source>
</evidence>